<dbReference type="PROSITE" id="PS50042">
    <property type="entry name" value="CNMP_BINDING_3"/>
    <property type="match status" value="1"/>
</dbReference>
<organism evidence="6 7">
    <name type="scientific">Pelagerythrobacter marinus</name>
    <dbReference type="NCBI Taxonomy" id="538382"/>
    <lineage>
        <taxon>Bacteria</taxon>
        <taxon>Pseudomonadati</taxon>
        <taxon>Pseudomonadota</taxon>
        <taxon>Alphaproteobacteria</taxon>
        <taxon>Sphingomonadales</taxon>
        <taxon>Erythrobacteraceae</taxon>
        <taxon>Pelagerythrobacter</taxon>
    </lineage>
</organism>
<dbReference type="Proteomes" id="UP000444401">
    <property type="component" value="Unassembled WGS sequence"/>
</dbReference>
<protein>
    <submittedName>
        <fullName evidence="6">Cyclic nucleotide-binding domain-containing protein</fullName>
    </submittedName>
</protein>
<dbReference type="InterPro" id="IPR036390">
    <property type="entry name" value="WH_DNA-bd_sf"/>
</dbReference>
<dbReference type="SMART" id="SM00100">
    <property type="entry name" value="cNMP"/>
    <property type="match status" value="1"/>
</dbReference>
<accession>A0ABW9UW87</accession>
<evidence type="ECO:0000256" key="3">
    <source>
        <dbReference type="ARBA" id="ARBA00023163"/>
    </source>
</evidence>
<evidence type="ECO:0000313" key="6">
    <source>
        <dbReference type="EMBL" id="MXO68703.1"/>
    </source>
</evidence>
<evidence type="ECO:0000313" key="7">
    <source>
        <dbReference type="Proteomes" id="UP000444401"/>
    </source>
</evidence>
<dbReference type="InterPro" id="IPR000595">
    <property type="entry name" value="cNMP-bd_dom"/>
</dbReference>
<dbReference type="SUPFAM" id="SSF51206">
    <property type="entry name" value="cAMP-binding domain-like"/>
    <property type="match status" value="1"/>
</dbReference>
<dbReference type="SUPFAM" id="SSF46785">
    <property type="entry name" value="Winged helix' DNA-binding domain"/>
    <property type="match status" value="1"/>
</dbReference>
<dbReference type="InterPro" id="IPR012318">
    <property type="entry name" value="HTH_CRP"/>
</dbReference>
<dbReference type="RefSeq" id="WP_160733329.1">
    <property type="nucleotide sequence ID" value="NZ_WTYO01000003.1"/>
</dbReference>
<gene>
    <name evidence="6" type="ORF">GRI72_07670</name>
</gene>
<dbReference type="Gene3D" id="1.10.10.10">
    <property type="entry name" value="Winged helix-like DNA-binding domain superfamily/Winged helix DNA-binding domain"/>
    <property type="match status" value="1"/>
</dbReference>
<dbReference type="InterPro" id="IPR014710">
    <property type="entry name" value="RmlC-like_jellyroll"/>
</dbReference>
<proteinExistence type="predicted"/>
<dbReference type="PANTHER" id="PTHR24567:SF74">
    <property type="entry name" value="HTH-TYPE TRANSCRIPTIONAL REGULATOR ARCR"/>
    <property type="match status" value="1"/>
</dbReference>
<evidence type="ECO:0000256" key="2">
    <source>
        <dbReference type="ARBA" id="ARBA00023125"/>
    </source>
</evidence>
<keyword evidence="7" id="KW-1185">Reference proteome</keyword>
<comment type="caution">
    <text evidence="6">The sequence shown here is derived from an EMBL/GenBank/DDBJ whole genome shotgun (WGS) entry which is preliminary data.</text>
</comment>
<dbReference type="PROSITE" id="PS51063">
    <property type="entry name" value="HTH_CRP_2"/>
    <property type="match status" value="1"/>
</dbReference>
<sequence>MSETGQLVPLSSAGTAMLFAALPAALAARLRDRAPARRFAEGQVIQQRGETARGFWLIEEGAVAVGQFLADGDFRQVALLGPGDSYGELAWLAARRRVVDAVAREAAVLRHIDGARFERALAEDPAAMRRLLGAMAGQLQEVLNVMAGIRRGTATARAAGLLANLCGPGAAPRRLAVTQQEIADLLGVTRSTAHQALRELDEGGLIGRRYGAIEVPDPDRLRRFAAG</sequence>
<keyword evidence="3" id="KW-0804">Transcription</keyword>
<evidence type="ECO:0000259" key="5">
    <source>
        <dbReference type="PROSITE" id="PS51063"/>
    </source>
</evidence>
<dbReference type="InterPro" id="IPR050397">
    <property type="entry name" value="Env_Response_Regulators"/>
</dbReference>
<keyword evidence="1" id="KW-0805">Transcription regulation</keyword>
<dbReference type="Gene3D" id="2.60.120.10">
    <property type="entry name" value="Jelly Rolls"/>
    <property type="match status" value="1"/>
</dbReference>
<feature type="domain" description="HTH crp-type" evidence="5">
    <location>
        <begin position="152"/>
        <end position="219"/>
    </location>
</feature>
<dbReference type="InterPro" id="IPR036388">
    <property type="entry name" value="WH-like_DNA-bd_sf"/>
</dbReference>
<dbReference type="Pfam" id="PF00027">
    <property type="entry name" value="cNMP_binding"/>
    <property type="match status" value="1"/>
</dbReference>
<dbReference type="Pfam" id="PF13545">
    <property type="entry name" value="HTH_Crp_2"/>
    <property type="match status" value="1"/>
</dbReference>
<evidence type="ECO:0000259" key="4">
    <source>
        <dbReference type="PROSITE" id="PS50042"/>
    </source>
</evidence>
<evidence type="ECO:0000256" key="1">
    <source>
        <dbReference type="ARBA" id="ARBA00023015"/>
    </source>
</evidence>
<dbReference type="SMART" id="SM00419">
    <property type="entry name" value="HTH_CRP"/>
    <property type="match status" value="1"/>
</dbReference>
<dbReference type="EMBL" id="WTYO01000003">
    <property type="protein sequence ID" value="MXO68703.1"/>
    <property type="molecule type" value="Genomic_DNA"/>
</dbReference>
<keyword evidence="2" id="KW-0238">DNA-binding</keyword>
<feature type="domain" description="Cyclic nucleotide-binding" evidence="4">
    <location>
        <begin position="18"/>
        <end position="138"/>
    </location>
</feature>
<reference evidence="6 7" key="1">
    <citation type="submission" date="2019-12" db="EMBL/GenBank/DDBJ databases">
        <title>Genomic-based taxomic classification of the family Erythrobacteraceae.</title>
        <authorList>
            <person name="Xu L."/>
        </authorList>
    </citation>
    <scope>NUCLEOTIDE SEQUENCE [LARGE SCALE GENOMIC DNA]</scope>
    <source>
        <strain evidence="6 7">H32</strain>
    </source>
</reference>
<dbReference type="InterPro" id="IPR018490">
    <property type="entry name" value="cNMP-bd_dom_sf"/>
</dbReference>
<name>A0ABW9UW87_9SPHN</name>
<dbReference type="PANTHER" id="PTHR24567">
    <property type="entry name" value="CRP FAMILY TRANSCRIPTIONAL REGULATORY PROTEIN"/>
    <property type="match status" value="1"/>
</dbReference>
<dbReference type="CDD" id="cd00038">
    <property type="entry name" value="CAP_ED"/>
    <property type="match status" value="1"/>
</dbReference>